<dbReference type="EMBL" id="AOIP01000013">
    <property type="protein sequence ID" value="ELZ08665.1"/>
    <property type="molecule type" value="Genomic_DNA"/>
</dbReference>
<protein>
    <submittedName>
        <fullName evidence="4">Bacterio-opsin activator HTH domain-containing protein</fullName>
    </submittedName>
</protein>
<organism evidence="4 5">
    <name type="scientific">Natrialba aegyptia DSM 13077</name>
    <dbReference type="NCBI Taxonomy" id="1227491"/>
    <lineage>
        <taxon>Archaea</taxon>
        <taxon>Methanobacteriati</taxon>
        <taxon>Methanobacteriota</taxon>
        <taxon>Stenosarchaea group</taxon>
        <taxon>Halobacteria</taxon>
        <taxon>Halobacteriales</taxon>
        <taxon>Natrialbaceae</taxon>
        <taxon>Natrialba</taxon>
    </lineage>
</organism>
<accession>M0BCW9</accession>
<evidence type="ECO:0000259" key="3">
    <source>
        <dbReference type="Pfam" id="PF04967"/>
    </source>
</evidence>
<feature type="domain" description="HTH bat-type" evidence="3">
    <location>
        <begin position="1"/>
        <end position="37"/>
    </location>
</feature>
<feature type="non-terminal residue" evidence="4">
    <location>
        <position position="1"/>
    </location>
</feature>
<proteinExistence type="predicted"/>
<keyword evidence="2" id="KW-0804">Transcription</keyword>
<dbReference type="AlphaFoldDB" id="M0BCW9"/>
<name>M0BCW9_9EURY</name>
<evidence type="ECO:0000256" key="2">
    <source>
        <dbReference type="ARBA" id="ARBA00023163"/>
    </source>
</evidence>
<evidence type="ECO:0000313" key="4">
    <source>
        <dbReference type="EMBL" id="ELZ08665.1"/>
    </source>
</evidence>
<evidence type="ECO:0000313" key="5">
    <source>
        <dbReference type="Proteomes" id="UP000011591"/>
    </source>
</evidence>
<dbReference type="InterPro" id="IPR007050">
    <property type="entry name" value="HTH_bacterioopsin"/>
</dbReference>
<keyword evidence="1" id="KW-0805">Transcription regulation</keyword>
<keyword evidence="5" id="KW-1185">Reference proteome</keyword>
<dbReference type="Proteomes" id="UP000011591">
    <property type="component" value="Unassembled WGS sequence"/>
</dbReference>
<evidence type="ECO:0000256" key="1">
    <source>
        <dbReference type="ARBA" id="ARBA00023015"/>
    </source>
</evidence>
<reference evidence="4 5" key="1">
    <citation type="journal article" date="2014" name="PLoS Genet.">
        <title>Phylogenetically driven sequencing of extremely halophilic archaea reveals strategies for static and dynamic osmo-response.</title>
        <authorList>
            <person name="Becker E.A."/>
            <person name="Seitzer P.M."/>
            <person name="Tritt A."/>
            <person name="Larsen D."/>
            <person name="Krusor M."/>
            <person name="Yao A.I."/>
            <person name="Wu D."/>
            <person name="Madern D."/>
            <person name="Eisen J.A."/>
            <person name="Darling A.E."/>
            <person name="Facciotti M.T."/>
        </authorList>
    </citation>
    <scope>NUCLEOTIDE SEQUENCE [LARGE SCALE GENOMIC DNA]</scope>
    <source>
        <strain evidence="4 5">DSM 13077</strain>
    </source>
</reference>
<dbReference type="Pfam" id="PF04967">
    <property type="entry name" value="HTH_10"/>
    <property type="match status" value="1"/>
</dbReference>
<dbReference type="RefSeq" id="WP_006664129.1">
    <property type="nucleotide sequence ID" value="NZ_AOIP01000013.1"/>
</dbReference>
<dbReference type="OrthoDB" id="27447at2157"/>
<gene>
    <name evidence="4" type="ORF">C480_02979</name>
</gene>
<comment type="caution">
    <text evidence="4">The sequence shown here is derived from an EMBL/GenBank/DDBJ whole genome shotgun (WGS) entry which is preliminary data.</text>
</comment>
<sequence length="53" mass="5947">GYYETPRQIDLSELADRLDVPRSTLSYRLRRAEATLASTFVGEMETIELAAGL</sequence>